<dbReference type="InterPro" id="IPR050300">
    <property type="entry name" value="GDXG_lipolytic_enzyme"/>
</dbReference>
<feature type="domain" description="BD-FAE-like" evidence="3">
    <location>
        <begin position="10"/>
        <end position="220"/>
    </location>
</feature>
<proteinExistence type="inferred from homology"/>
<dbReference type="EMBL" id="KV745124">
    <property type="protein sequence ID" value="OCK77495.1"/>
    <property type="molecule type" value="Genomic_DNA"/>
</dbReference>
<gene>
    <name evidence="4" type="ORF">K432DRAFT_304090</name>
</gene>
<keyword evidence="2" id="KW-0378">Hydrolase</keyword>
<sequence>MAGEKKPSGYWVIFIHGGAWRDPDIDSAFASATVSELRNSPLCRSVEGLASLNYRLSPYTDHPTRPSAADDCNRNAIHPDHLIDVVTGIEYLQRRFKFGNRYILLGHSCGATLAFQTITEKLALSEIHGMELSYPFPQAIVGVAGLYDLVLLRDMDPEPPMCQKFLTSAFGSDEDIWKDQSPVSGDYQSLWSEGRAAVLAVCREDEYVSPEQSNVMENRLRPWVNQSGRMLKKLVLGGHHDDCWRLGHGLRTCIEEALALLLDKAEAE</sequence>
<evidence type="ECO:0000259" key="3">
    <source>
        <dbReference type="Pfam" id="PF20434"/>
    </source>
</evidence>
<evidence type="ECO:0000256" key="2">
    <source>
        <dbReference type="ARBA" id="ARBA00022801"/>
    </source>
</evidence>
<name>A0A8E2JCG2_9PEZI</name>
<dbReference type="InterPro" id="IPR049492">
    <property type="entry name" value="BD-FAE-like_dom"/>
</dbReference>
<accession>A0A8E2JCG2</accession>
<dbReference type="SUPFAM" id="SSF53474">
    <property type="entry name" value="alpha/beta-Hydrolases"/>
    <property type="match status" value="1"/>
</dbReference>
<dbReference type="Gene3D" id="3.40.50.1820">
    <property type="entry name" value="alpha/beta hydrolase"/>
    <property type="match status" value="1"/>
</dbReference>
<dbReference type="PANTHER" id="PTHR48081:SF33">
    <property type="entry name" value="KYNURENINE FORMAMIDASE"/>
    <property type="match status" value="1"/>
</dbReference>
<organism evidence="4 5">
    <name type="scientific">Lepidopterella palustris CBS 459.81</name>
    <dbReference type="NCBI Taxonomy" id="1314670"/>
    <lineage>
        <taxon>Eukaryota</taxon>
        <taxon>Fungi</taxon>
        <taxon>Dikarya</taxon>
        <taxon>Ascomycota</taxon>
        <taxon>Pezizomycotina</taxon>
        <taxon>Dothideomycetes</taxon>
        <taxon>Pleosporomycetidae</taxon>
        <taxon>Mytilinidiales</taxon>
        <taxon>Argynnaceae</taxon>
        <taxon>Lepidopterella</taxon>
    </lineage>
</organism>
<dbReference type="GO" id="GO:0016787">
    <property type="term" value="F:hydrolase activity"/>
    <property type="evidence" value="ECO:0007669"/>
    <property type="project" value="UniProtKB-KW"/>
</dbReference>
<evidence type="ECO:0000313" key="5">
    <source>
        <dbReference type="Proteomes" id="UP000250266"/>
    </source>
</evidence>
<dbReference type="AlphaFoldDB" id="A0A8E2JCG2"/>
<dbReference type="InterPro" id="IPR029058">
    <property type="entry name" value="AB_hydrolase_fold"/>
</dbReference>
<evidence type="ECO:0000313" key="4">
    <source>
        <dbReference type="EMBL" id="OCK77495.1"/>
    </source>
</evidence>
<dbReference type="Proteomes" id="UP000250266">
    <property type="component" value="Unassembled WGS sequence"/>
</dbReference>
<dbReference type="PANTHER" id="PTHR48081">
    <property type="entry name" value="AB HYDROLASE SUPERFAMILY PROTEIN C4A8.06C"/>
    <property type="match status" value="1"/>
</dbReference>
<evidence type="ECO:0000256" key="1">
    <source>
        <dbReference type="ARBA" id="ARBA00010515"/>
    </source>
</evidence>
<dbReference type="PROSITE" id="PS01173">
    <property type="entry name" value="LIPASE_GDXG_HIS"/>
    <property type="match status" value="1"/>
</dbReference>
<dbReference type="Pfam" id="PF20434">
    <property type="entry name" value="BD-FAE"/>
    <property type="match status" value="1"/>
</dbReference>
<keyword evidence="5" id="KW-1185">Reference proteome</keyword>
<protein>
    <recommendedName>
        <fullName evidence="3">BD-FAE-like domain-containing protein</fullName>
    </recommendedName>
</protein>
<reference evidence="4 5" key="1">
    <citation type="journal article" date="2016" name="Nat. Commun.">
        <title>Ectomycorrhizal ecology is imprinted in the genome of the dominant symbiotic fungus Cenococcum geophilum.</title>
        <authorList>
            <consortium name="DOE Joint Genome Institute"/>
            <person name="Peter M."/>
            <person name="Kohler A."/>
            <person name="Ohm R.A."/>
            <person name="Kuo A."/>
            <person name="Krutzmann J."/>
            <person name="Morin E."/>
            <person name="Arend M."/>
            <person name="Barry K.W."/>
            <person name="Binder M."/>
            <person name="Choi C."/>
            <person name="Clum A."/>
            <person name="Copeland A."/>
            <person name="Grisel N."/>
            <person name="Haridas S."/>
            <person name="Kipfer T."/>
            <person name="LaButti K."/>
            <person name="Lindquist E."/>
            <person name="Lipzen A."/>
            <person name="Maire R."/>
            <person name="Meier B."/>
            <person name="Mihaltcheva S."/>
            <person name="Molinier V."/>
            <person name="Murat C."/>
            <person name="Poggeler S."/>
            <person name="Quandt C.A."/>
            <person name="Sperisen C."/>
            <person name="Tritt A."/>
            <person name="Tisserant E."/>
            <person name="Crous P.W."/>
            <person name="Henrissat B."/>
            <person name="Nehls U."/>
            <person name="Egli S."/>
            <person name="Spatafora J.W."/>
            <person name="Grigoriev I.V."/>
            <person name="Martin F.M."/>
        </authorList>
    </citation>
    <scope>NUCLEOTIDE SEQUENCE [LARGE SCALE GENOMIC DNA]</scope>
    <source>
        <strain evidence="4 5">CBS 459.81</strain>
    </source>
</reference>
<comment type="similarity">
    <text evidence="1">Belongs to the 'GDXG' lipolytic enzyme family.</text>
</comment>
<dbReference type="InterPro" id="IPR002168">
    <property type="entry name" value="Lipase_GDXG_HIS_AS"/>
</dbReference>
<dbReference type="OrthoDB" id="420264at2759"/>